<dbReference type="InterPro" id="IPR050251">
    <property type="entry name" value="HpcH-HpaI_aldolase"/>
</dbReference>
<dbReference type="AlphaFoldDB" id="A0A194W7U4"/>
<evidence type="ECO:0000256" key="3">
    <source>
        <dbReference type="ARBA" id="ARBA00023239"/>
    </source>
</evidence>
<keyword evidence="2" id="KW-0479">Metal-binding</keyword>
<evidence type="ECO:0000259" key="4">
    <source>
        <dbReference type="Pfam" id="PF03328"/>
    </source>
</evidence>
<dbReference type="Pfam" id="PF03328">
    <property type="entry name" value="HpcH_HpaI"/>
    <property type="match status" value="1"/>
</dbReference>
<dbReference type="InterPro" id="IPR005000">
    <property type="entry name" value="Aldolase/citrate-lyase_domain"/>
</dbReference>
<dbReference type="PANTHER" id="PTHR30502">
    <property type="entry name" value="2-KETO-3-DEOXY-L-RHAMNONATE ALDOLASE"/>
    <property type="match status" value="1"/>
</dbReference>
<evidence type="ECO:0000256" key="2">
    <source>
        <dbReference type="ARBA" id="ARBA00022723"/>
    </source>
</evidence>
<dbReference type="OrthoDB" id="2326446at2759"/>
<dbReference type="SUPFAM" id="SSF51621">
    <property type="entry name" value="Phosphoenolpyruvate/pyruvate domain"/>
    <property type="match status" value="1"/>
</dbReference>
<dbReference type="InterPro" id="IPR040442">
    <property type="entry name" value="Pyrv_kinase-like_dom_sf"/>
</dbReference>
<accession>A0A194W7U4</accession>
<reference evidence="5" key="1">
    <citation type="submission" date="2014-12" db="EMBL/GenBank/DDBJ databases">
        <title>Genome Sequence of Valsa Canker Pathogens Uncovers a Specific Adaption of Colonization on Woody Bark.</title>
        <authorList>
            <person name="Yin Z."/>
            <person name="Liu H."/>
            <person name="Gao X."/>
            <person name="Li Z."/>
            <person name="Song N."/>
            <person name="Ke X."/>
            <person name="Dai Q."/>
            <person name="Wu Y."/>
            <person name="Sun Y."/>
            <person name="Xu J.-R."/>
            <person name="Kang Z.K."/>
            <person name="Wang L."/>
            <person name="Huang L."/>
        </authorList>
    </citation>
    <scope>NUCLEOTIDE SEQUENCE [LARGE SCALE GENOMIC DNA]</scope>
    <source>
        <strain evidence="5">03-8</strain>
    </source>
</reference>
<evidence type="ECO:0000313" key="6">
    <source>
        <dbReference type="Proteomes" id="UP000078559"/>
    </source>
</evidence>
<name>A0A194W7U4_CYTMA</name>
<proteinExistence type="inferred from homology"/>
<protein>
    <submittedName>
        <fullName evidence="5">2-keto-3-deoxy-L-rhamnonate aldolase</fullName>
    </submittedName>
</protein>
<keyword evidence="3" id="KW-0456">Lyase</keyword>
<dbReference type="PANTHER" id="PTHR30502:SF0">
    <property type="entry name" value="PHOSPHOENOLPYRUVATE CARBOXYLASE FAMILY PROTEIN"/>
    <property type="match status" value="1"/>
</dbReference>
<dbReference type="InterPro" id="IPR015813">
    <property type="entry name" value="Pyrv/PenolPyrv_kinase-like_dom"/>
</dbReference>
<evidence type="ECO:0000313" key="5">
    <source>
        <dbReference type="EMBL" id="KUI72145.1"/>
    </source>
</evidence>
<keyword evidence="6" id="KW-1185">Reference proteome</keyword>
<dbReference type="GO" id="GO:0016832">
    <property type="term" value="F:aldehyde-lyase activity"/>
    <property type="evidence" value="ECO:0007669"/>
    <property type="project" value="TreeGrafter"/>
</dbReference>
<sequence length="241" mass="25546">MAHYDYVLITNATSGGLCKALGIRLVTNPLVVQLAKNAGFDTLFIDLEHSTLSLSEASAISCAGLLSGLTPFVLVPYQCGMGLVQQVLDGGAMGVILPHIHSASYARAAVDMCKFPPRGRRSMWGQQPALGLQVRPLHNLVEGLDVLLVGCLDLPTDMGAPGAFETRVSREALEVVSAACQRHGRLMGLAGLYNNRELQDWAINTIKAHFMLCQQYSNVLAAGAMECAAAVAGVDGTVLPN</sequence>
<feature type="domain" description="HpcH/HpaI aldolase/citrate lyase" evidence="4">
    <location>
        <begin position="27"/>
        <end position="184"/>
    </location>
</feature>
<dbReference type="GO" id="GO:0005737">
    <property type="term" value="C:cytoplasm"/>
    <property type="evidence" value="ECO:0007669"/>
    <property type="project" value="TreeGrafter"/>
</dbReference>
<dbReference type="Gene3D" id="3.20.20.60">
    <property type="entry name" value="Phosphoenolpyruvate-binding domains"/>
    <property type="match status" value="2"/>
</dbReference>
<gene>
    <name evidence="5" type="ORF">VM1G_08089</name>
</gene>
<evidence type="ECO:0000256" key="1">
    <source>
        <dbReference type="ARBA" id="ARBA00005568"/>
    </source>
</evidence>
<comment type="similarity">
    <text evidence="1">Belongs to the HpcH/HpaI aldolase family.</text>
</comment>
<dbReference type="Proteomes" id="UP000078559">
    <property type="component" value="Chromosome 8"/>
</dbReference>
<dbReference type="GO" id="GO:0046872">
    <property type="term" value="F:metal ion binding"/>
    <property type="evidence" value="ECO:0007669"/>
    <property type="project" value="UniProtKB-KW"/>
</dbReference>
<organism evidence="5 6">
    <name type="scientific">Cytospora mali</name>
    <name type="common">Apple Valsa canker fungus</name>
    <name type="synonym">Valsa mali</name>
    <dbReference type="NCBI Taxonomy" id="578113"/>
    <lineage>
        <taxon>Eukaryota</taxon>
        <taxon>Fungi</taxon>
        <taxon>Dikarya</taxon>
        <taxon>Ascomycota</taxon>
        <taxon>Pezizomycotina</taxon>
        <taxon>Sordariomycetes</taxon>
        <taxon>Sordariomycetidae</taxon>
        <taxon>Diaporthales</taxon>
        <taxon>Cytosporaceae</taxon>
        <taxon>Cytospora</taxon>
    </lineage>
</organism>
<dbReference type="EMBL" id="CM003105">
    <property type="protein sequence ID" value="KUI72145.1"/>
    <property type="molecule type" value="Genomic_DNA"/>
</dbReference>
<dbReference type="SMR" id="A0A194W7U4"/>